<sequence>TRLLPFYFVMKGGESGVVMRKDKEYGLVSGDEELRILRRLDKEIIDEEESIRTNAMVK</sequence>
<proteinExistence type="predicted"/>
<evidence type="ECO:0000313" key="1">
    <source>
        <dbReference type="EMBL" id="GAK30206.1"/>
    </source>
</evidence>
<organism evidence="1 2">
    <name type="scientific">Weissella oryzae (strain DSM 25784 / JCM 18191 / LMG 30913 / SG25)</name>
    <dbReference type="NCBI Taxonomy" id="1329250"/>
    <lineage>
        <taxon>Bacteria</taxon>
        <taxon>Bacillati</taxon>
        <taxon>Bacillota</taxon>
        <taxon>Bacilli</taxon>
        <taxon>Lactobacillales</taxon>
        <taxon>Lactobacillaceae</taxon>
        <taxon>Weissella</taxon>
    </lineage>
</organism>
<protein>
    <submittedName>
        <fullName evidence="1">Uncharacterized protein</fullName>
    </submittedName>
</protein>
<gene>
    <name evidence="1" type="ORF">WOSG25_020010</name>
</gene>
<reference evidence="2" key="1">
    <citation type="journal article" date="2014" name="Genome Announc.">
        <title>Draft genome sequence of Weissella oryzae SG25T, isolated from fermented rice grains.</title>
        <authorList>
            <person name="Tanizawa Y."/>
            <person name="Fujisawa T."/>
            <person name="Mochizuki T."/>
            <person name="Kaminuma E."/>
            <person name="Suzuki Y."/>
            <person name="Nakamura Y."/>
            <person name="Tohno M."/>
        </authorList>
    </citation>
    <scope>NUCLEOTIDE SEQUENCE [LARGE SCALE GENOMIC DNA]</scope>
    <source>
        <strain evidence="2">DSM 25784 / JCM 18191 / LMG 30913 / SG25</strain>
    </source>
</reference>
<evidence type="ECO:0000313" key="2">
    <source>
        <dbReference type="Proteomes" id="UP000030643"/>
    </source>
</evidence>
<accession>A0A069CYQ4</accession>
<feature type="non-terminal residue" evidence="1">
    <location>
        <position position="1"/>
    </location>
</feature>
<keyword evidence="2" id="KW-1185">Reference proteome</keyword>
<dbReference type="STRING" id="1329250.WOSG25_020010"/>
<dbReference type="AlphaFoldDB" id="A0A069CYQ4"/>
<dbReference type="EMBL" id="DF820485">
    <property type="protein sequence ID" value="GAK30206.1"/>
    <property type="molecule type" value="Genomic_DNA"/>
</dbReference>
<name>A0A069CYQ4_WEIOS</name>
<dbReference type="Proteomes" id="UP000030643">
    <property type="component" value="Unassembled WGS sequence"/>
</dbReference>